<evidence type="ECO:0000256" key="2">
    <source>
        <dbReference type="ARBA" id="ARBA00022801"/>
    </source>
</evidence>
<protein>
    <submittedName>
        <fullName evidence="4">DNA mismatch repair protein MutT</fullName>
    </submittedName>
</protein>
<dbReference type="InterPro" id="IPR000086">
    <property type="entry name" value="NUDIX_hydrolase_dom"/>
</dbReference>
<dbReference type="Gene3D" id="3.90.79.10">
    <property type="entry name" value="Nucleoside Triphosphate Pyrophosphohydrolase"/>
    <property type="match status" value="1"/>
</dbReference>
<name>A0A2V4MKB2_9RHOB</name>
<dbReference type="RefSeq" id="WP_110796593.1">
    <property type="nucleotide sequence ID" value="NZ_KZ826487.1"/>
</dbReference>
<dbReference type="SUPFAM" id="SSF55811">
    <property type="entry name" value="Nudix"/>
    <property type="match status" value="1"/>
</dbReference>
<keyword evidence="5" id="KW-1185">Reference proteome</keyword>
<feature type="domain" description="Nudix hydrolase" evidence="3">
    <location>
        <begin position="6"/>
        <end position="137"/>
    </location>
</feature>
<proteinExistence type="predicted"/>
<dbReference type="InterPro" id="IPR015797">
    <property type="entry name" value="NUDIX_hydrolase-like_dom_sf"/>
</dbReference>
<dbReference type="AlphaFoldDB" id="A0A2V4MKB2"/>
<dbReference type="InterPro" id="IPR020084">
    <property type="entry name" value="NUDIX_hydrolase_CS"/>
</dbReference>
<dbReference type="PROSITE" id="PS00893">
    <property type="entry name" value="NUDIX_BOX"/>
    <property type="match status" value="1"/>
</dbReference>
<gene>
    <name evidence="4" type="ORF">DI396_12740</name>
</gene>
<evidence type="ECO:0000259" key="3">
    <source>
        <dbReference type="PROSITE" id="PS51462"/>
    </source>
</evidence>
<evidence type="ECO:0000256" key="1">
    <source>
        <dbReference type="ARBA" id="ARBA00001946"/>
    </source>
</evidence>
<accession>A0A2V4MKB2</accession>
<reference evidence="4 5" key="1">
    <citation type="submission" date="2018-05" db="EMBL/GenBank/DDBJ databases">
        <title>Oceanovita maritima gen. nov., sp. nov., a marine bacterium in the family Rhodobacteraceae isolated from surface seawater of Lundu port Xiamen, China.</title>
        <authorList>
            <person name="Hetharua B.H."/>
            <person name="Min D."/>
            <person name="Liao H."/>
            <person name="Tian Y."/>
        </authorList>
    </citation>
    <scope>NUCLEOTIDE SEQUENCE [LARGE SCALE GENOMIC DNA]</scope>
    <source>
        <strain evidence="4 5">FSX-11</strain>
    </source>
</reference>
<keyword evidence="2" id="KW-0378">Hydrolase</keyword>
<dbReference type="EMBL" id="QFVT01000008">
    <property type="protein sequence ID" value="PYC47071.1"/>
    <property type="molecule type" value="Genomic_DNA"/>
</dbReference>
<dbReference type="OrthoDB" id="289720at2"/>
<evidence type="ECO:0000313" key="4">
    <source>
        <dbReference type="EMBL" id="PYC47071.1"/>
    </source>
</evidence>
<comment type="caution">
    <text evidence="4">The sequence shown here is derived from an EMBL/GenBank/DDBJ whole genome shotgun (WGS) entry which is preliminary data.</text>
</comment>
<sequence>MRFMDTRCAGAKVALFIGGDLVALLRDDVPDIAFPDHWDLPGGFADHGEGPVVCACRETREETGIKLAPEDLKFQAVYPRPVGPVVFFAAYLPTHAGARLRLGDEGQRLELMTPQGFIDHPRAVPHLQDWLRIFLGK</sequence>
<dbReference type="Pfam" id="PF00293">
    <property type="entry name" value="NUDIX"/>
    <property type="match status" value="1"/>
</dbReference>
<evidence type="ECO:0000313" key="5">
    <source>
        <dbReference type="Proteomes" id="UP000248012"/>
    </source>
</evidence>
<comment type="cofactor">
    <cofactor evidence="1">
        <name>Mg(2+)</name>
        <dbReference type="ChEBI" id="CHEBI:18420"/>
    </cofactor>
</comment>
<dbReference type="PROSITE" id="PS51462">
    <property type="entry name" value="NUDIX"/>
    <property type="match status" value="1"/>
</dbReference>
<dbReference type="Proteomes" id="UP000248012">
    <property type="component" value="Unassembled WGS sequence"/>
</dbReference>
<organism evidence="4 5">
    <name type="scientific">Litorivita pollutaquae</name>
    <dbReference type="NCBI Taxonomy" id="2200892"/>
    <lineage>
        <taxon>Bacteria</taxon>
        <taxon>Pseudomonadati</taxon>
        <taxon>Pseudomonadota</taxon>
        <taxon>Alphaproteobacteria</taxon>
        <taxon>Rhodobacterales</taxon>
        <taxon>Paracoccaceae</taxon>
        <taxon>Litorivita</taxon>
    </lineage>
</organism>
<dbReference type="GO" id="GO:0016787">
    <property type="term" value="F:hydrolase activity"/>
    <property type="evidence" value="ECO:0007669"/>
    <property type="project" value="UniProtKB-KW"/>
</dbReference>